<dbReference type="SUPFAM" id="SSF54637">
    <property type="entry name" value="Thioesterase/thiol ester dehydrase-isomerase"/>
    <property type="match status" value="1"/>
</dbReference>
<gene>
    <name evidence="3" type="ORF">SAMN05421594_3158</name>
</gene>
<dbReference type="Pfam" id="PF03061">
    <property type="entry name" value="4HBT"/>
    <property type="match status" value="1"/>
</dbReference>
<dbReference type="PANTHER" id="PTHR42856:SF1">
    <property type="entry name" value="ACYL-COENZYME A THIOESTERASE PAAI"/>
    <property type="match status" value="1"/>
</dbReference>
<organism evidence="3 4">
    <name type="scientific">Chryseobacterium oleae</name>
    <dbReference type="NCBI Taxonomy" id="491207"/>
    <lineage>
        <taxon>Bacteria</taxon>
        <taxon>Pseudomonadati</taxon>
        <taxon>Bacteroidota</taxon>
        <taxon>Flavobacteriia</taxon>
        <taxon>Flavobacteriales</taxon>
        <taxon>Weeksellaceae</taxon>
        <taxon>Chryseobacterium group</taxon>
        <taxon>Chryseobacterium</taxon>
    </lineage>
</organism>
<reference evidence="4" key="1">
    <citation type="submission" date="2016-10" db="EMBL/GenBank/DDBJ databases">
        <authorList>
            <person name="Varghese N."/>
            <person name="Submissions S."/>
        </authorList>
    </citation>
    <scope>NUCLEOTIDE SEQUENCE [LARGE SCALE GENOMIC DNA]</scope>
    <source>
        <strain evidence="4">DSM 25575</strain>
    </source>
</reference>
<name>A0A1I4ZR46_CHROL</name>
<accession>A0A1I4ZR46</accession>
<evidence type="ECO:0000256" key="1">
    <source>
        <dbReference type="ARBA" id="ARBA00022801"/>
    </source>
</evidence>
<dbReference type="Proteomes" id="UP000198769">
    <property type="component" value="Unassembled WGS sequence"/>
</dbReference>
<dbReference type="InterPro" id="IPR003736">
    <property type="entry name" value="PAAI_dom"/>
</dbReference>
<proteinExistence type="predicted"/>
<keyword evidence="4" id="KW-1185">Reference proteome</keyword>
<evidence type="ECO:0000259" key="2">
    <source>
        <dbReference type="Pfam" id="PF03061"/>
    </source>
</evidence>
<dbReference type="GO" id="GO:0016289">
    <property type="term" value="F:acyl-CoA hydrolase activity"/>
    <property type="evidence" value="ECO:0007669"/>
    <property type="project" value="TreeGrafter"/>
</dbReference>
<protein>
    <submittedName>
        <fullName evidence="3">Acyl-CoA thioesterase</fullName>
    </submittedName>
</protein>
<dbReference type="AlphaFoldDB" id="A0A1I4ZR46"/>
<feature type="domain" description="Thioesterase" evidence="2">
    <location>
        <begin position="53"/>
        <end position="126"/>
    </location>
</feature>
<dbReference type="EMBL" id="FOVD01000004">
    <property type="protein sequence ID" value="SFN52459.1"/>
    <property type="molecule type" value="Genomic_DNA"/>
</dbReference>
<dbReference type="PANTHER" id="PTHR42856">
    <property type="entry name" value="ACYL-COENZYME A THIOESTERASE PAAI"/>
    <property type="match status" value="1"/>
</dbReference>
<keyword evidence="1" id="KW-0378">Hydrolase</keyword>
<dbReference type="Gene3D" id="3.10.129.10">
    <property type="entry name" value="Hotdog Thioesterase"/>
    <property type="match status" value="1"/>
</dbReference>
<dbReference type="CDD" id="cd03443">
    <property type="entry name" value="PaaI_thioesterase"/>
    <property type="match status" value="1"/>
</dbReference>
<dbReference type="InterPro" id="IPR029069">
    <property type="entry name" value="HotDog_dom_sf"/>
</dbReference>
<sequence>MVKSEFMTPRQVADYMFGQDYFSQWMNIKMIEVKENYCLIEMPIKKEMINGLKTVHGGVTFAFADSALAFSSNNSGDAAVALNCIINFTKAGKEGDVFRAESILVNDTRKTAVYDIKITNQNNELIAKFVGTVYKIGKKVTEL</sequence>
<dbReference type="InterPro" id="IPR006683">
    <property type="entry name" value="Thioestr_dom"/>
</dbReference>
<evidence type="ECO:0000313" key="4">
    <source>
        <dbReference type="Proteomes" id="UP000198769"/>
    </source>
</evidence>
<dbReference type="NCBIfam" id="TIGR00369">
    <property type="entry name" value="unchar_dom_1"/>
    <property type="match status" value="1"/>
</dbReference>
<dbReference type="InterPro" id="IPR052723">
    <property type="entry name" value="Acyl-CoA_thioesterase_PaaI"/>
</dbReference>
<evidence type="ECO:0000313" key="3">
    <source>
        <dbReference type="EMBL" id="SFN52459.1"/>
    </source>
</evidence>